<comment type="caution">
    <text evidence="3">The sequence shown here is derived from an EMBL/GenBank/DDBJ whole genome shotgun (WGS) entry which is preliminary data.</text>
</comment>
<sequence>MSSNTSPIRVGIIGLGISQSDFTPGLWAAKAHFPYLQASPAFRITAVANSSAKSAQTSIDHYKLGSDVKAYGSPSDIAADPNVDFIVVSVRVGTHYALTKPALLAGKDVYVEWPLAATLSQAEELTALAKEKGVKNIVGVQARASPLVIKLRSILKNNEIGTILSSTVNATFSGLPHDMFPNGAEYYLDINSGGNAFYITFGHFFDSFTHVLGPFSSPLNAVFDLKYPRTKLMDFTTMTQHAELDRTAPDHVFVQGKLASGALASIAWRTVPTHTKEVEDRFLTWTITGTEGEIVVIQKEGHWQMLESDGFVVQIRKGKGEVETVDLGAGVQQDSEAVLAAAPKERNVGRVYEAFLKGQSENFATFEQALESQKLLAMIREAAGK</sequence>
<dbReference type="AlphaFoldDB" id="A0A7D8UVS9"/>
<accession>A0A7D8UVS9</accession>
<feature type="domain" description="Gfo/Idh/MocA-like oxidoreductase N-terminal" evidence="1">
    <location>
        <begin position="8"/>
        <end position="139"/>
    </location>
</feature>
<feature type="domain" description="Gal80p-like C-terminal" evidence="2">
    <location>
        <begin position="146"/>
        <end position="296"/>
    </location>
</feature>
<dbReference type="InterPro" id="IPR036291">
    <property type="entry name" value="NAD(P)-bd_dom_sf"/>
</dbReference>
<dbReference type="GO" id="GO:0000166">
    <property type="term" value="F:nucleotide binding"/>
    <property type="evidence" value="ECO:0007669"/>
    <property type="project" value="InterPro"/>
</dbReference>
<dbReference type="OrthoDB" id="64915at2759"/>
<reference evidence="3 4" key="1">
    <citation type="submission" date="2018-05" db="EMBL/GenBank/DDBJ databases">
        <title>Whole genome sequencing for identification of molecular markers to develop diagnostic detection tools for the regulated plant pathogen Lachnellula willkommii.</title>
        <authorList>
            <person name="Giroux E."/>
            <person name="Bilodeau G."/>
        </authorList>
    </citation>
    <scope>NUCLEOTIDE SEQUENCE [LARGE SCALE GENOMIC DNA]</scope>
    <source>
        <strain evidence="3 4">CBS 625.97</strain>
    </source>
</reference>
<organism evidence="3 4">
    <name type="scientific">Lachnellula cervina</name>
    <dbReference type="NCBI Taxonomy" id="1316786"/>
    <lineage>
        <taxon>Eukaryota</taxon>
        <taxon>Fungi</taxon>
        <taxon>Dikarya</taxon>
        <taxon>Ascomycota</taxon>
        <taxon>Pezizomycotina</taxon>
        <taxon>Leotiomycetes</taxon>
        <taxon>Helotiales</taxon>
        <taxon>Lachnaceae</taxon>
        <taxon>Lachnellula</taxon>
    </lineage>
</organism>
<evidence type="ECO:0000259" key="1">
    <source>
        <dbReference type="Pfam" id="PF01408"/>
    </source>
</evidence>
<dbReference type="Gene3D" id="3.40.50.720">
    <property type="entry name" value="NAD(P)-binding Rossmann-like Domain"/>
    <property type="match status" value="1"/>
</dbReference>
<dbReference type="InterPro" id="IPR055080">
    <property type="entry name" value="Gal80p-like_C"/>
</dbReference>
<gene>
    <name evidence="3" type="primary">GAL80_1</name>
    <name evidence="3" type="ORF">LCER1_G000142</name>
</gene>
<dbReference type="Gene3D" id="3.30.360.10">
    <property type="entry name" value="Dihydrodipicolinate Reductase, domain 2"/>
    <property type="match status" value="1"/>
</dbReference>
<dbReference type="EMBL" id="QGMG01000001">
    <property type="protein sequence ID" value="TVY59524.1"/>
    <property type="molecule type" value="Genomic_DNA"/>
</dbReference>
<dbReference type="InterPro" id="IPR051317">
    <property type="entry name" value="Gfo/Idh/MocA_oxidoreduct"/>
</dbReference>
<dbReference type="PANTHER" id="PTHR43708">
    <property type="entry name" value="CONSERVED EXPRESSED OXIDOREDUCTASE (EUROFUNG)"/>
    <property type="match status" value="1"/>
</dbReference>
<protein>
    <submittedName>
        <fullName evidence="3">Galactose/lactose metabolism regulatory protein GAL80</fullName>
    </submittedName>
</protein>
<name>A0A7D8UVS9_9HELO</name>
<dbReference type="Pfam" id="PF22685">
    <property type="entry name" value="Gal80p_C-like"/>
    <property type="match status" value="1"/>
</dbReference>
<proteinExistence type="predicted"/>
<keyword evidence="4" id="KW-1185">Reference proteome</keyword>
<dbReference type="Proteomes" id="UP000481288">
    <property type="component" value="Unassembled WGS sequence"/>
</dbReference>
<dbReference type="InterPro" id="IPR000683">
    <property type="entry name" value="Gfo/Idh/MocA-like_OxRdtase_N"/>
</dbReference>
<evidence type="ECO:0000313" key="3">
    <source>
        <dbReference type="EMBL" id="TVY59524.1"/>
    </source>
</evidence>
<evidence type="ECO:0000259" key="2">
    <source>
        <dbReference type="Pfam" id="PF22685"/>
    </source>
</evidence>
<evidence type="ECO:0000313" key="4">
    <source>
        <dbReference type="Proteomes" id="UP000481288"/>
    </source>
</evidence>
<dbReference type="SUPFAM" id="SSF55347">
    <property type="entry name" value="Glyceraldehyde-3-phosphate dehydrogenase-like, C-terminal domain"/>
    <property type="match status" value="1"/>
</dbReference>
<dbReference type="SUPFAM" id="SSF51735">
    <property type="entry name" value="NAD(P)-binding Rossmann-fold domains"/>
    <property type="match status" value="1"/>
</dbReference>
<dbReference type="Pfam" id="PF01408">
    <property type="entry name" value="GFO_IDH_MocA"/>
    <property type="match status" value="1"/>
</dbReference>
<dbReference type="PANTHER" id="PTHR43708:SF1">
    <property type="entry name" value="GALACTOSE_LACTOSE METABOLISM REGULATORY PROTEIN GAL80"/>
    <property type="match status" value="1"/>
</dbReference>